<comment type="similarity">
    <text evidence="1">Belongs to the TolB family.</text>
</comment>
<accession>A0ABV0JWM3</accession>
<keyword evidence="2" id="KW-1133">Transmembrane helix</keyword>
<sequence>MMQDLGKYLRRINLPARPTKSRLAGLENVNIFIARLGGLCLFVFGFSRSLLWLTILLGLSLTGCLDTQLFNQPQILTGGINSQTPDEHPAYSSDGRYLAFASDRNNNRDIFLYDLQERRLVSIPNLNRRDSRQDQPALSADGRFIAYVSSERGKTDIFVYDRQIQRSRLLTSNIRGSVRHPTITGDGRYVAFESSQLGQWHIAIVDRGTQAASGFQQQ</sequence>
<name>A0ABV0JWM3_9CYAN</name>
<evidence type="ECO:0000313" key="3">
    <source>
        <dbReference type="EMBL" id="MEP0867850.1"/>
    </source>
</evidence>
<dbReference type="PANTHER" id="PTHR36842:SF2">
    <property type="entry name" value="SLR0505 PROTEIN"/>
    <property type="match status" value="1"/>
</dbReference>
<keyword evidence="4" id="KW-1185">Reference proteome</keyword>
<keyword evidence="2" id="KW-0472">Membrane</keyword>
<dbReference type="Gene3D" id="2.120.10.30">
    <property type="entry name" value="TolB, C-terminal domain"/>
    <property type="match status" value="1"/>
</dbReference>
<dbReference type="SUPFAM" id="SSF82171">
    <property type="entry name" value="DPP6 N-terminal domain-like"/>
    <property type="match status" value="1"/>
</dbReference>
<dbReference type="InterPro" id="IPR011042">
    <property type="entry name" value="6-blade_b-propeller_TolB-like"/>
</dbReference>
<dbReference type="EMBL" id="JAMPKK010000090">
    <property type="protein sequence ID" value="MEP0867850.1"/>
    <property type="molecule type" value="Genomic_DNA"/>
</dbReference>
<dbReference type="Proteomes" id="UP001442494">
    <property type="component" value="Unassembled WGS sequence"/>
</dbReference>
<evidence type="ECO:0000313" key="4">
    <source>
        <dbReference type="Proteomes" id="UP001442494"/>
    </source>
</evidence>
<dbReference type="PANTHER" id="PTHR36842">
    <property type="entry name" value="PROTEIN TOLB HOMOLOG"/>
    <property type="match status" value="1"/>
</dbReference>
<evidence type="ECO:0000256" key="2">
    <source>
        <dbReference type="SAM" id="Phobius"/>
    </source>
</evidence>
<reference evidence="3 4" key="1">
    <citation type="submission" date="2022-04" db="EMBL/GenBank/DDBJ databases">
        <title>Positive selection, recombination, and allopatry shape intraspecific diversity of widespread and dominant cyanobacteria.</title>
        <authorList>
            <person name="Wei J."/>
            <person name="Shu W."/>
            <person name="Hu C."/>
        </authorList>
    </citation>
    <scope>NUCLEOTIDE SEQUENCE [LARGE SCALE GENOMIC DNA]</scope>
    <source>
        <strain evidence="3 4">GB2-A5</strain>
    </source>
</reference>
<feature type="transmembrane region" description="Helical" evidence="2">
    <location>
        <begin position="21"/>
        <end position="44"/>
    </location>
</feature>
<dbReference type="Pfam" id="PF07676">
    <property type="entry name" value="PD40"/>
    <property type="match status" value="3"/>
</dbReference>
<dbReference type="InterPro" id="IPR011659">
    <property type="entry name" value="WD40"/>
</dbReference>
<protein>
    <submittedName>
        <fullName evidence="3">Biopolymer transporter</fullName>
    </submittedName>
</protein>
<proteinExistence type="inferred from homology"/>
<organism evidence="3 4">
    <name type="scientific">Funiculus sociatus GB2-A5</name>
    <dbReference type="NCBI Taxonomy" id="2933946"/>
    <lineage>
        <taxon>Bacteria</taxon>
        <taxon>Bacillati</taxon>
        <taxon>Cyanobacteriota</taxon>
        <taxon>Cyanophyceae</taxon>
        <taxon>Coleofasciculales</taxon>
        <taxon>Coleofasciculaceae</taxon>
        <taxon>Funiculus</taxon>
    </lineage>
</organism>
<comment type="caution">
    <text evidence="3">The sequence shown here is derived from an EMBL/GenBank/DDBJ whole genome shotgun (WGS) entry which is preliminary data.</text>
</comment>
<evidence type="ECO:0000256" key="1">
    <source>
        <dbReference type="ARBA" id="ARBA00009820"/>
    </source>
</evidence>
<keyword evidence="2" id="KW-0812">Transmembrane</keyword>
<gene>
    <name evidence="3" type="ORF">NDI37_25740</name>
</gene>